<protein>
    <submittedName>
        <fullName evidence="2">Uncharacterized protein</fullName>
    </submittedName>
</protein>
<dbReference type="EMBL" id="CAJZBQ010000035">
    <property type="protein sequence ID" value="CAG9324107.1"/>
    <property type="molecule type" value="Genomic_DNA"/>
</dbReference>
<keyword evidence="1" id="KW-0175">Coiled coil</keyword>
<name>A0AAU9JGA4_9CILI</name>
<reference evidence="2" key="1">
    <citation type="submission" date="2021-09" db="EMBL/GenBank/DDBJ databases">
        <authorList>
            <consortium name="AG Swart"/>
            <person name="Singh M."/>
            <person name="Singh A."/>
            <person name="Seah K."/>
            <person name="Emmerich C."/>
        </authorList>
    </citation>
    <scope>NUCLEOTIDE SEQUENCE</scope>
    <source>
        <strain evidence="2">ATCC30299</strain>
    </source>
</reference>
<evidence type="ECO:0000313" key="3">
    <source>
        <dbReference type="Proteomes" id="UP001162131"/>
    </source>
</evidence>
<evidence type="ECO:0000313" key="2">
    <source>
        <dbReference type="EMBL" id="CAG9324107.1"/>
    </source>
</evidence>
<keyword evidence="3" id="KW-1185">Reference proteome</keyword>
<comment type="caution">
    <text evidence="2">The sequence shown here is derived from an EMBL/GenBank/DDBJ whole genome shotgun (WGS) entry which is preliminary data.</text>
</comment>
<sequence>MEIGERLNTLKSELNLSENDEKDLKYNLARVDFYIHKFEIEKRSGENLDEQLEILRNKIIKKRAQLSQSQQRENNTKAEKKFDSLYDNITLTKAKLGQLRKETEEIKNKIQLLRRFNMIAEKKRYEINTEISRSKSASRSLINSATANVSIIRSTKSVMGKLNKSFKTDFQDSKFKESMLYAQLRDCKSVTPKVKRPRTPFAEISVYLKLLKFLGKKWIKATKERSLQIKEYQSHIKDISRALFAIGNSISSHDVAEIAKMHSSSYDQELRLRCHILEISENIEKIEKKLANTEMKIKAISNSSQSVDYHKINFVSAKKGELSKVKEKIEKKNNQHKECEDGIKYYMKILTELSSSLKTICPFKPTIGFPDEEISWKNQDVYMSATEEMIKWLSHGYSSITGEKSDTFDSIISTSTSPHSKFDFQLKKVESGIFTQNFDEIQTPLSLTDLRHNARWHLSKFASSKQLH</sequence>
<accession>A0AAU9JGA4</accession>
<dbReference type="Proteomes" id="UP001162131">
    <property type="component" value="Unassembled WGS sequence"/>
</dbReference>
<proteinExistence type="predicted"/>
<feature type="coiled-coil region" evidence="1">
    <location>
        <begin position="276"/>
        <end position="342"/>
    </location>
</feature>
<dbReference type="AlphaFoldDB" id="A0AAU9JGA4"/>
<feature type="coiled-coil region" evidence="1">
    <location>
        <begin position="45"/>
        <end position="72"/>
    </location>
</feature>
<gene>
    <name evidence="2" type="ORF">BSTOLATCC_MIC35128</name>
</gene>
<organism evidence="2 3">
    <name type="scientific">Blepharisma stoltei</name>
    <dbReference type="NCBI Taxonomy" id="1481888"/>
    <lineage>
        <taxon>Eukaryota</taxon>
        <taxon>Sar</taxon>
        <taxon>Alveolata</taxon>
        <taxon>Ciliophora</taxon>
        <taxon>Postciliodesmatophora</taxon>
        <taxon>Heterotrichea</taxon>
        <taxon>Heterotrichida</taxon>
        <taxon>Blepharismidae</taxon>
        <taxon>Blepharisma</taxon>
    </lineage>
</organism>
<evidence type="ECO:0000256" key="1">
    <source>
        <dbReference type="SAM" id="Coils"/>
    </source>
</evidence>